<keyword evidence="3 7" id="KW-0479">Metal-binding</keyword>
<dbReference type="InterPro" id="IPR016192">
    <property type="entry name" value="APOBEC/CMP_deaminase_Zn-bd"/>
</dbReference>
<dbReference type="EMBL" id="AP025225">
    <property type="protein sequence ID" value="BDB96145.1"/>
    <property type="molecule type" value="Genomic_DNA"/>
</dbReference>
<evidence type="ECO:0000259" key="8">
    <source>
        <dbReference type="PROSITE" id="PS51747"/>
    </source>
</evidence>
<evidence type="ECO:0000313" key="10">
    <source>
        <dbReference type="Proteomes" id="UP001320209"/>
    </source>
</evidence>
<evidence type="ECO:0000256" key="6">
    <source>
        <dbReference type="ARBA" id="ARBA00048045"/>
    </source>
</evidence>
<feature type="active site" description="Proton donor" evidence="7">
    <location>
        <position position="50"/>
    </location>
</feature>
<name>A0ABM7V8P9_9PROT</name>
<evidence type="ECO:0000256" key="4">
    <source>
        <dbReference type="ARBA" id="ARBA00022801"/>
    </source>
</evidence>
<comment type="cofactor">
    <cofactor evidence="7">
        <name>Zn(2+)</name>
        <dbReference type="ChEBI" id="CHEBI:29105"/>
    </cofactor>
    <text evidence="7">Binds 1 zinc ion per subunit.</text>
</comment>
<feature type="domain" description="CMP/dCMP-type deaminase" evidence="8">
    <location>
        <begin position="1"/>
        <end position="120"/>
    </location>
</feature>
<dbReference type="Proteomes" id="UP001320209">
    <property type="component" value="Chromosome"/>
</dbReference>
<dbReference type="RefSeq" id="WP_236865622.1">
    <property type="nucleotide sequence ID" value="NZ_AP025225.1"/>
</dbReference>
<feature type="binding site" evidence="7">
    <location>
        <position position="78"/>
    </location>
    <ligand>
        <name>Zn(2+)</name>
        <dbReference type="ChEBI" id="CHEBI:29105"/>
        <note>catalytic</note>
    </ligand>
</feature>
<evidence type="ECO:0000256" key="2">
    <source>
        <dbReference type="ARBA" id="ARBA00022694"/>
    </source>
</evidence>
<comment type="function">
    <text evidence="7">Catalyzes the deamination of adenosine to inosine at the wobble position 34 of tRNA(Arg2).</text>
</comment>
<feature type="binding site" evidence="7">
    <location>
        <position position="81"/>
    </location>
    <ligand>
        <name>Zn(2+)</name>
        <dbReference type="ChEBI" id="CHEBI:29105"/>
        <note>catalytic</note>
    </ligand>
</feature>
<sequence>MFMFDALAQARCASGLGEVPVGAVVVFDGAVVARGHNICESHKSSLAHAELLVIEAAQAYFRSKYLFGCDIYVTLEPCAMCAHAIRLARVRRLYFGAYDHKCGAIDHGPRLFYEHGRGFFATEVIGGVMERECSLILSEFFASVRLEKR</sequence>
<feature type="binding site" evidence="7">
    <location>
        <position position="48"/>
    </location>
    <ligand>
        <name>Zn(2+)</name>
        <dbReference type="ChEBI" id="CHEBI:29105"/>
        <note>catalytic</note>
    </ligand>
</feature>
<dbReference type="CDD" id="cd01285">
    <property type="entry name" value="nucleoside_deaminase"/>
    <property type="match status" value="1"/>
</dbReference>
<evidence type="ECO:0000256" key="7">
    <source>
        <dbReference type="HAMAP-Rule" id="MF_00972"/>
    </source>
</evidence>
<organism evidence="9 10">
    <name type="scientific">Candidatus Hydrogenosomobacter endosymbioticus</name>
    <dbReference type="NCBI Taxonomy" id="2558174"/>
    <lineage>
        <taxon>Bacteria</taxon>
        <taxon>Pseudomonadati</taxon>
        <taxon>Pseudomonadota</taxon>
        <taxon>Alphaproteobacteria</taxon>
        <taxon>Holosporales</taxon>
        <taxon>Holosporaceae</taxon>
        <taxon>Candidatus Hydrogenosomobacter</taxon>
    </lineage>
</organism>
<dbReference type="HAMAP" id="MF_00972">
    <property type="entry name" value="tRNA_aden_deaminase"/>
    <property type="match status" value="1"/>
</dbReference>
<dbReference type="Gene3D" id="3.40.140.10">
    <property type="entry name" value="Cytidine Deaminase, domain 2"/>
    <property type="match status" value="1"/>
</dbReference>
<comment type="catalytic activity">
    <reaction evidence="6 7">
        <text>adenosine(34) in tRNA + H2O + H(+) = inosine(34) in tRNA + NH4(+)</text>
        <dbReference type="Rhea" id="RHEA:43168"/>
        <dbReference type="Rhea" id="RHEA-COMP:10373"/>
        <dbReference type="Rhea" id="RHEA-COMP:10374"/>
        <dbReference type="ChEBI" id="CHEBI:15377"/>
        <dbReference type="ChEBI" id="CHEBI:15378"/>
        <dbReference type="ChEBI" id="CHEBI:28938"/>
        <dbReference type="ChEBI" id="CHEBI:74411"/>
        <dbReference type="ChEBI" id="CHEBI:82852"/>
        <dbReference type="EC" id="3.5.4.33"/>
    </reaction>
</comment>
<protein>
    <recommendedName>
        <fullName evidence="7">tRNA-specific adenosine deaminase</fullName>
        <ecNumber evidence="7">3.5.4.33</ecNumber>
    </recommendedName>
</protein>
<comment type="subunit">
    <text evidence="7">Homodimer.</text>
</comment>
<evidence type="ECO:0000313" key="9">
    <source>
        <dbReference type="EMBL" id="BDB96145.1"/>
    </source>
</evidence>
<evidence type="ECO:0000256" key="1">
    <source>
        <dbReference type="ARBA" id="ARBA00010669"/>
    </source>
</evidence>
<keyword evidence="4 7" id="KW-0378">Hydrolase</keyword>
<dbReference type="PANTHER" id="PTHR11079:SF179">
    <property type="entry name" value="TRNA(ADENINE(34)) DEAMINASE, CHLOROPLASTIC"/>
    <property type="match status" value="1"/>
</dbReference>
<dbReference type="InterPro" id="IPR002125">
    <property type="entry name" value="CMP_dCMP_dom"/>
</dbReference>
<dbReference type="PROSITE" id="PS00903">
    <property type="entry name" value="CYT_DCMP_DEAMINASES_1"/>
    <property type="match status" value="1"/>
</dbReference>
<dbReference type="InterPro" id="IPR028883">
    <property type="entry name" value="tRNA_aden_deaminase"/>
</dbReference>
<dbReference type="PROSITE" id="PS51747">
    <property type="entry name" value="CYT_DCMP_DEAMINASES_2"/>
    <property type="match status" value="1"/>
</dbReference>
<evidence type="ECO:0000256" key="3">
    <source>
        <dbReference type="ARBA" id="ARBA00022723"/>
    </source>
</evidence>
<dbReference type="PANTHER" id="PTHR11079">
    <property type="entry name" value="CYTOSINE DEAMINASE FAMILY MEMBER"/>
    <property type="match status" value="1"/>
</dbReference>
<gene>
    <name evidence="7 9" type="primary">tadA</name>
    <name evidence="9" type="ORF">HYD_2780</name>
</gene>
<accession>A0ABM7V8P9</accession>
<dbReference type="Pfam" id="PF00383">
    <property type="entry name" value="dCMP_cyt_deam_1"/>
    <property type="match status" value="1"/>
</dbReference>
<reference evidence="9" key="1">
    <citation type="submission" date="2021-10" db="EMBL/GenBank/DDBJ databases">
        <title>Genome Sequence of The Candidatus Hydrogeosomobacter endosymbioticus, an Intracellular Bacterial Symbiont of the Anaerobic Ciliate GW7.</title>
        <authorList>
            <person name="Shiohama Y."/>
            <person name="Shinzato N."/>
        </authorList>
    </citation>
    <scope>NUCLEOTIDE SEQUENCE [LARGE SCALE GENOMIC DNA]</scope>
    <source>
        <strain evidence="9">200920</strain>
    </source>
</reference>
<proteinExistence type="inferred from homology"/>
<keyword evidence="10" id="KW-1185">Reference proteome</keyword>
<keyword evidence="5 7" id="KW-0862">Zinc</keyword>
<dbReference type="InterPro" id="IPR016193">
    <property type="entry name" value="Cytidine_deaminase-like"/>
</dbReference>
<comment type="similarity">
    <text evidence="1">Belongs to the cytidine and deoxycytidylate deaminase family. ADAT2 subfamily.</text>
</comment>
<dbReference type="EC" id="3.5.4.33" evidence="7"/>
<evidence type="ECO:0000256" key="5">
    <source>
        <dbReference type="ARBA" id="ARBA00022833"/>
    </source>
</evidence>
<keyword evidence="2 7" id="KW-0819">tRNA processing</keyword>
<dbReference type="SUPFAM" id="SSF53927">
    <property type="entry name" value="Cytidine deaminase-like"/>
    <property type="match status" value="1"/>
</dbReference>